<evidence type="ECO:0000256" key="1">
    <source>
        <dbReference type="ARBA" id="ARBA00008056"/>
    </source>
</evidence>
<gene>
    <name evidence="7" type="ORF">SCLCIDRAFT_1207190</name>
</gene>
<protein>
    <recommendedName>
        <fullName evidence="6">Fe2OG dioxygenase domain-containing protein</fullName>
    </recommendedName>
</protein>
<dbReference type="SUPFAM" id="SSF51197">
    <property type="entry name" value="Clavaminate synthase-like"/>
    <property type="match status" value="1"/>
</dbReference>
<evidence type="ECO:0000256" key="4">
    <source>
        <dbReference type="ARBA" id="ARBA00023004"/>
    </source>
</evidence>
<dbReference type="InterPro" id="IPR026992">
    <property type="entry name" value="DIOX_N"/>
</dbReference>
<name>A0A0C3EB16_9AGAM</name>
<comment type="similarity">
    <text evidence="1 5">Belongs to the iron/ascorbate-dependent oxidoreductase family.</text>
</comment>
<dbReference type="GO" id="GO:0046872">
    <property type="term" value="F:metal ion binding"/>
    <property type="evidence" value="ECO:0007669"/>
    <property type="project" value="UniProtKB-KW"/>
</dbReference>
<dbReference type="Pfam" id="PF14226">
    <property type="entry name" value="DIOX_N"/>
    <property type="match status" value="1"/>
</dbReference>
<evidence type="ECO:0000256" key="2">
    <source>
        <dbReference type="ARBA" id="ARBA00022723"/>
    </source>
</evidence>
<reference evidence="7 8" key="1">
    <citation type="submission" date="2014-04" db="EMBL/GenBank/DDBJ databases">
        <authorList>
            <consortium name="DOE Joint Genome Institute"/>
            <person name="Kuo A."/>
            <person name="Kohler A."/>
            <person name="Nagy L.G."/>
            <person name="Floudas D."/>
            <person name="Copeland A."/>
            <person name="Barry K.W."/>
            <person name="Cichocki N."/>
            <person name="Veneault-Fourrey C."/>
            <person name="LaButti K."/>
            <person name="Lindquist E.A."/>
            <person name="Lipzen A."/>
            <person name="Lundell T."/>
            <person name="Morin E."/>
            <person name="Murat C."/>
            <person name="Sun H."/>
            <person name="Tunlid A."/>
            <person name="Henrissat B."/>
            <person name="Grigoriev I.V."/>
            <person name="Hibbett D.S."/>
            <person name="Martin F."/>
            <person name="Nordberg H.P."/>
            <person name="Cantor M.N."/>
            <person name="Hua S.X."/>
        </authorList>
    </citation>
    <scope>NUCLEOTIDE SEQUENCE [LARGE SCALE GENOMIC DNA]</scope>
    <source>
        <strain evidence="7 8">Foug A</strain>
    </source>
</reference>
<evidence type="ECO:0000256" key="3">
    <source>
        <dbReference type="ARBA" id="ARBA00023002"/>
    </source>
</evidence>
<dbReference type="HOGENOM" id="CLU_010119_6_3_1"/>
<evidence type="ECO:0000313" key="7">
    <source>
        <dbReference type="EMBL" id="KIM69940.1"/>
    </source>
</evidence>
<dbReference type="AlphaFoldDB" id="A0A0C3EB16"/>
<feature type="domain" description="Fe2OG dioxygenase" evidence="6">
    <location>
        <begin position="188"/>
        <end position="291"/>
    </location>
</feature>
<dbReference type="Proteomes" id="UP000053989">
    <property type="component" value="Unassembled WGS sequence"/>
</dbReference>
<dbReference type="OrthoDB" id="288590at2759"/>
<dbReference type="PROSITE" id="PS51471">
    <property type="entry name" value="FE2OG_OXY"/>
    <property type="match status" value="1"/>
</dbReference>
<accession>A0A0C3EB16</accession>
<dbReference type="EMBL" id="KN822005">
    <property type="protein sequence ID" value="KIM69940.1"/>
    <property type="molecule type" value="Genomic_DNA"/>
</dbReference>
<keyword evidence="2 5" id="KW-0479">Metal-binding</keyword>
<organism evidence="7 8">
    <name type="scientific">Scleroderma citrinum Foug A</name>
    <dbReference type="NCBI Taxonomy" id="1036808"/>
    <lineage>
        <taxon>Eukaryota</taxon>
        <taxon>Fungi</taxon>
        <taxon>Dikarya</taxon>
        <taxon>Basidiomycota</taxon>
        <taxon>Agaricomycotina</taxon>
        <taxon>Agaricomycetes</taxon>
        <taxon>Agaricomycetidae</taxon>
        <taxon>Boletales</taxon>
        <taxon>Sclerodermatineae</taxon>
        <taxon>Sclerodermataceae</taxon>
        <taxon>Scleroderma</taxon>
    </lineage>
</organism>
<keyword evidence="3 5" id="KW-0560">Oxidoreductase</keyword>
<evidence type="ECO:0000256" key="5">
    <source>
        <dbReference type="RuleBase" id="RU003682"/>
    </source>
</evidence>
<sequence length="335" mass="36623">MSLVGSAAVLDGAFDSIPVIDIGDTFTPERKAALAHEIRNACMNVGFFYVTGHGIPQETIDNLLAVMEVYFSLPLETKMKLFHREFGSSCRGYAPLLDSNVDPANRGDLHEAFAAGLEELLPKENDEKGANDSGMAGANVWPSEPAGFREACLNYCHAATGVGKLLFRLFALALDLPETYFEDKSKNSATVMRTIHYPPQTGPISDDIVGVGAHSDAQCFTMLWQQPGIQALQVLNSKKQWIDATPIPGTLVINIGDQLARWTNDIFRSTVHRATSNTGVPRYSVPLFFGTDYHVPIEAIPSCVSADRPPKYESITAGDYLHKRLQEAYGSTRPS</sequence>
<dbReference type="STRING" id="1036808.A0A0C3EB16"/>
<dbReference type="InterPro" id="IPR005123">
    <property type="entry name" value="Oxoglu/Fe-dep_dioxygenase_dom"/>
</dbReference>
<dbReference type="InterPro" id="IPR044861">
    <property type="entry name" value="IPNS-like_FE2OG_OXY"/>
</dbReference>
<dbReference type="InterPro" id="IPR027443">
    <property type="entry name" value="IPNS-like_sf"/>
</dbReference>
<keyword evidence="8" id="KW-1185">Reference proteome</keyword>
<reference evidence="8" key="2">
    <citation type="submission" date="2015-01" db="EMBL/GenBank/DDBJ databases">
        <title>Evolutionary Origins and Diversification of the Mycorrhizal Mutualists.</title>
        <authorList>
            <consortium name="DOE Joint Genome Institute"/>
            <consortium name="Mycorrhizal Genomics Consortium"/>
            <person name="Kohler A."/>
            <person name="Kuo A."/>
            <person name="Nagy L.G."/>
            <person name="Floudas D."/>
            <person name="Copeland A."/>
            <person name="Barry K.W."/>
            <person name="Cichocki N."/>
            <person name="Veneault-Fourrey C."/>
            <person name="LaButti K."/>
            <person name="Lindquist E.A."/>
            <person name="Lipzen A."/>
            <person name="Lundell T."/>
            <person name="Morin E."/>
            <person name="Murat C."/>
            <person name="Riley R."/>
            <person name="Ohm R."/>
            <person name="Sun H."/>
            <person name="Tunlid A."/>
            <person name="Henrissat B."/>
            <person name="Grigoriev I.V."/>
            <person name="Hibbett D.S."/>
            <person name="Martin F."/>
        </authorList>
    </citation>
    <scope>NUCLEOTIDE SEQUENCE [LARGE SCALE GENOMIC DNA]</scope>
    <source>
        <strain evidence="8">Foug A</strain>
    </source>
</reference>
<dbReference type="PANTHER" id="PTHR10209:SF881">
    <property type="entry name" value="FI07970P-RELATED"/>
    <property type="match status" value="1"/>
</dbReference>
<evidence type="ECO:0000259" key="6">
    <source>
        <dbReference type="PROSITE" id="PS51471"/>
    </source>
</evidence>
<dbReference type="GO" id="GO:0016491">
    <property type="term" value="F:oxidoreductase activity"/>
    <property type="evidence" value="ECO:0007669"/>
    <property type="project" value="UniProtKB-KW"/>
</dbReference>
<keyword evidence="4 5" id="KW-0408">Iron</keyword>
<dbReference type="Gene3D" id="2.60.120.330">
    <property type="entry name" value="B-lactam Antibiotic, Isopenicillin N Synthase, Chain"/>
    <property type="match status" value="1"/>
</dbReference>
<evidence type="ECO:0000313" key="8">
    <source>
        <dbReference type="Proteomes" id="UP000053989"/>
    </source>
</evidence>
<proteinExistence type="inferred from homology"/>
<dbReference type="PANTHER" id="PTHR10209">
    <property type="entry name" value="OXIDOREDUCTASE, 2OG-FE II OXYGENASE FAMILY PROTEIN"/>
    <property type="match status" value="1"/>
</dbReference>
<dbReference type="InParanoid" id="A0A0C3EB16"/>
<dbReference type="Pfam" id="PF03171">
    <property type="entry name" value="2OG-FeII_Oxy"/>
    <property type="match status" value="1"/>
</dbReference>
<dbReference type="PRINTS" id="PR00682">
    <property type="entry name" value="IPNSYNTHASE"/>
</dbReference>